<keyword evidence="5" id="KW-1185">Reference proteome</keyword>
<dbReference type="NCBIfam" id="NF040974">
    <property type="entry name" value="RepABC_RepC"/>
    <property type="match status" value="1"/>
</dbReference>
<sequence length="470" mass="50224">MLPQSADRGATESLCLHGLPSQGERTMAAAQSPGRGLRRFDEHAAKATKLVDQFCGLDTGMAPSNALAALKRAAPYMGVPLRVVSVIDLLFAWTKPQDWQGGQIPVVWPSNDLLAQKLGVTVRQVQKLLNQAQAFGLISFRDSPNGHRGGRRGADGFITWGYGIVLAPIGTRLQEFAARAAKGAAEDAALTVLRKRLAAARRNIRALAQTAFDADLHDLKAGDDLALALMATDQMRCVRDAGLLTACVEQIEERARRLAGAVSAKIVVQITGRDQDHSSCWDGPDDIHSTTTNQLQSAKADTRRSLAQESSGNGDALPSQPQTAVDDDLEKHGVDPEFMMTIAPELCSGLLYRNGSWGEVVATAERLAGQSGISNHAFKEACRIMGQRGAAASVIATIQKYRRGEVQRPGAYLRGMSSKADKGELNLGRTLHGLKDLSRAVAMRGMSDGTDATPIGSLMSRLVSQGAGLR</sequence>
<feature type="compositionally biased region" description="Polar residues" evidence="1">
    <location>
        <begin position="307"/>
        <end position="323"/>
    </location>
</feature>
<dbReference type="InterPro" id="IPR021760">
    <property type="entry name" value="RepC_C"/>
</dbReference>
<feature type="domain" description="Plasmid replication protein C C-terminal" evidence="3">
    <location>
        <begin position="338"/>
        <end position="434"/>
    </location>
</feature>
<feature type="region of interest" description="Disordered" evidence="1">
    <location>
        <begin position="275"/>
        <end position="327"/>
    </location>
</feature>
<dbReference type="EMBL" id="QAOG01000007">
    <property type="protein sequence ID" value="PTQ58688.1"/>
    <property type="molecule type" value="Genomic_DNA"/>
</dbReference>
<evidence type="ECO:0000313" key="5">
    <source>
        <dbReference type="Proteomes" id="UP000244189"/>
    </source>
</evidence>
<evidence type="ECO:0000259" key="3">
    <source>
        <dbReference type="Pfam" id="PF11800"/>
    </source>
</evidence>
<dbReference type="Pfam" id="PF03428">
    <property type="entry name" value="RP-C"/>
    <property type="match status" value="1"/>
</dbReference>
<protein>
    <submittedName>
        <fullName evidence="4">Replication initiation protein RepC</fullName>
    </submittedName>
</protein>
<dbReference type="Pfam" id="PF11800">
    <property type="entry name" value="RP-C_C"/>
    <property type="match status" value="1"/>
</dbReference>
<feature type="compositionally biased region" description="Polar residues" evidence="1">
    <location>
        <begin position="289"/>
        <end position="299"/>
    </location>
</feature>
<evidence type="ECO:0000259" key="2">
    <source>
        <dbReference type="Pfam" id="PF03428"/>
    </source>
</evidence>
<evidence type="ECO:0000313" key="4">
    <source>
        <dbReference type="EMBL" id="PTQ58688.1"/>
    </source>
</evidence>
<dbReference type="Proteomes" id="UP000244189">
    <property type="component" value="Unassembled WGS sequence"/>
</dbReference>
<reference evidence="4 5" key="1">
    <citation type="submission" date="2018-04" db="EMBL/GenBank/DDBJ databases">
        <title>Genomic Encyclopedia of Type Strains, Phase III (KMG-III): the genomes of soil and plant-associated and newly described type strains.</title>
        <authorList>
            <person name="Whitman W."/>
        </authorList>
    </citation>
    <scope>NUCLEOTIDE SEQUENCE [LARGE SCALE GENOMIC DNA]</scope>
    <source>
        <strain evidence="4 5">MA101b</strain>
    </source>
</reference>
<comment type="caution">
    <text evidence="4">The sequence shown here is derived from an EMBL/GenBank/DDBJ whole genome shotgun (WGS) entry which is preliminary data.</text>
</comment>
<feature type="domain" description="Plasmid replication protein C N-terminal" evidence="2">
    <location>
        <begin position="38"/>
        <end position="211"/>
    </location>
</feature>
<evidence type="ECO:0000256" key="1">
    <source>
        <dbReference type="SAM" id="MobiDB-lite"/>
    </source>
</evidence>
<accession>A0A2T5GH95</accession>
<name>A0A2T5GH95_9SPHN</name>
<dbReference type="AlphaFoldDB" id="A0A2T5GH95"/>
<dbReference type="InterPro" id="IPR005090">
    <property type="entry name" value="RepC_N"/>
</dbReference>
<dbReference type="InterPro" id="IPR047611">
    <property type="entry name" value="RepABC_RepC"/>
</dbReference>
<organism evidence="4 5">
    <name type="scientific">Sphingomonas aurantiaca</name>
    <dbReference type="NCBI Taxonomy" id="185949"/>
    <lineage>
        <taxon>Bacteria</taxon>
        <taxon>Pseudomonadati</taxon>
        <taxon>Pseudomonadota</taxon>
        <taxon>Alphaproteobacteria</taxon>
        <taxon>Sphingomonadales</taxon>
        <taxon>Sphingomonadaceae</taxon>
        <taxon>Sphingomonas</taxon>
    </lineage>
</organism>
<gene>
    <name evidence="4" type="ORF">C8J26_3557</name>
</gene>
<proteinExistence type="predicted"/>